<dbReference type="AlphaFoldDB" id="A0A367YPY2"/>
<evidence type="ECO:0000256" key="1">
    <source>
        <dbReference type="SAM" id="MobiDB-lite"/>
    </source>
</evidence>
<evidence type="ECO:0000313" key="4">
    <source>
        <dbReference type="EMBL" id="RCK67945.1"/>
    </source>
</evidence>
<dbReference type="PANTHER" id="PTHR21708:SF26">
    <property type="entry name" value="2-DEHYDROPANTOATE 2-REDUCTASE"/>
    <property type="match status" value="1"/>
</dbReference>
<dbReference type="InterPro" id="IPR013328">
    <property type="entry name" value="6PGD_dom2"/>
</dbReference>
<dbReference type="InterPro" id="IPR051402">
    <property type="entry name" value="KPR-Related"/>
</dbReference>
<dbReference type="Proteomes" id="UP000252770">
    <property type="component" value="Unassembled WGS sequence"/>
</dbReference>
<feature type="domain" description="Ketopantoate reductase C-terminal" evidence="3">
    <location>
        <begin position="260"/>
        <end position="375"/>
    </location>
</feature>
<evidence type="ECO:0000259" key="3">
    <source>
        <dbReference type="Pfam" id="PF08546"/>
    </source>
</evidence>
<evidence type="ECO:0000313" key="5">
    <source>
        <dbReference type="Proteomes" id="UP000252770"/>
    </source>
</evidence>
<feature type="compositionally biased region" description="Basic residues" evidence="1">
    <location>
        <begin position="34"/>
        <end position="53"/>
    </location>
</feature>
<dbReference type="InterPro" id="IPR013752">
    <property type="entry name" value="KPA_reductase"/>
</dbReference>
<name>A0A367YPY2_9ACTN</name>
<gene>
    <name evidence="4" type="ORF">DT076_18545</name>
</gene>
<dbReference type="SUPFAM" id="SSF48179">
    <property type="entry name" value="6-phosphogluconate dehydrogenase C-terminal domain-like"/>
    <property type="match status" value="1"/>
</dbReference>
<dbReference type="EMBL" id="QOUI01000016">
    <property type="protein sequence ID" value="RCK67945.1"/>
    <property type="molecule type" value="Genomic_DNA"/>
</dbReference>
<dbReference type="InterPro" id="IPR036291">
    <property type="entry name" value="NAD(P)-bd_dom_sf"/>
</dbReference>
<feature type="compositionally biased region" description="Basic residues" evidence="1">
    <location>
        <begin position="1"/>
        <end position="20"/>
    </location>
</feature>
<proteinExistence type="predicted"/>
<feature type="region of interest" description="Disordered" evidence="1">
    <location>
        <begin position="1"/>
        <end position="78"/>
    </location>
</feature>
<dbReference type="Pfam" id="PF02558">
    <property type="entry name" value="ApbA"/>
    <property type="match status" value="1"/>
</dbReference>
<evidence type="ECO:0000259" key="2">
    <source>
        <dbReference type="Pfam" id="PF02558"/>
    </source>
</evidence>
<dbReference type="InterPro" id="IPR008927">
    <property type="entry name" value="6-PGluconate_DH-like_C_sf"/>
</dbReference>
<dbReference type="SUPFAM" id="SSF51735">
    <property type="entry name" value="NAD(P)-binding Rossmann-fold domains"/>
    <property type="match status" value="1"/>
</dbReference>
<dbReference type="PANTHER" id="PTHR21708">
    <property type="entry name" value="PROBABLE 2-DEHYDROPANTOATE 2-REDUCTASE"/>
    <property type="match status" value="1"/>
</dbReference>
<accession>A0A367YPY2</accession>
<dbReference type="Gene3D" id="1.10.1040.10">
    <property type="entry name" value="N-(1-d-carboxylethyl)-l-norvaline Dehydrogenase, domain 2"/>
    <property type="match status" value="1"/>
</dbReference>
<feature type="compositionally biased region" description="Polar residues" evidence="1">
    <location>
        <begin position="324"/>
        <end position="337"/>
    </location>
</feature>
<dbReference type="Pfam" id="PF08546">
    <property type="entry name" value="ApbA_C"/>
    <property type="match status" value="1"/>
</dbReference>
<sequence length="398" mass="42821">MERRGGRLVRRRGLRQHRREAARAGRPRCGAGQGRRRHRRVLGGRRTGPHRRLAAQGPAHRQRRPAGRERGGRPPVSRHHIIYGAGAVGGVVGGLLHRAGHRVTLIARGEHLEAILSHGLHLVTPHLDETLDVPAVEGPEELDLTGEEVVHVAVKSDATATVLGRLHAAAPTRTAVVCLQNGVHNERAALRWFGTVLGVCVMLPATHLSPGEVSAGSENVPAILDIGRVPALPDGRVDPLAEEVAAAYTSAGIVSEPRADIMAWKYRKLVSNLGNAVDAACRQDDDAKELARRVRAEGEEVLAAAGIEVVPAETDRERRGDLLRTTQRGPGSSTYQSLARRTGSLEVDWLNGEIVSLAHGLGREAPANDLLRRVANGLVDGEPRSVAARDLLDRLDRA</sequence>
<protein>
    <submittedName>
        <fullName evidence="4">Ketopantoate reductase family protein</fullName>
    </submittedName>
</protein>
<dbReference type="InterPro" id="IPR013332">
    <property type="entry name" value="KPR_N"/>
</dbReference>
<organism evidence="4 5">
    <name type="scientific">Desertihabitans brevis</name>
    <dbReference type="NCBI Taxonomy" id="2268447"/>
    <lineage>
        <taxon>Bacteria</taxon>
        <taxon>Bacillati</taxon>
        <taxon>Actinomycetota</taxon>
        <taxon>Actinomycetes</taxon>
        <taxon>Propionibacteriales</taxon>
        <taxon>Propionibacteriaceae</taxon>
        <taxon>Desertihabitans</taxon>
    </lineage>
</organism>
<feature type="domain" description="Ketopantoate reductase N-terminal" evidence="2">
    <location>
        <begin position="82"/>
        <end position="215"/>
    </location>
</feature>
<reference evidence="4 5" key="1">
    <citation type="submission" date="2018-07" db="EMBL/GenBank/DDBJ databases">
        <title>Desertimonas flava gen. nov. sp. nov.</title>
        <authorList>
            <person name="Liu S."/>
        </authorList>
    </citation>
    <scope>NUCLEOTIDE SEQUENCE [LARGE SCALE GENOMIC DNA]</scope>
    <source>
        <strain evidence="4 5">16Sb5-5</strain>
    </source>
</reference>
<feature type="region of interest" description="Disordered" evidence="1">
    <location>
        <begin position="315"/>
        <end position="337"/>
    </location>
</feature>
<comment type="caution">
    <text evidence="4">The sequence shown here is derived from an EMBL/GenBank/DDBJ whole genome shotgun (WGS) entry which is preliminary data.</text>
</comment>
<dbReference type="GO" id="GO:0005737">
    <property type="term" value="C:cytoplasm"/>
    <property type="evidence" value="ECO:0007669"/>
    <property type="project" value="TreeGrafter"/>
</dbReference>
<keyword evidence="5" id="KW-1185">Reference proteome</keyword>
<dbReference type="Gene3D" id="3.40.50.720">
    <property type="entry name" value="NAD(P)-binding Rossmann-like Domain"/>
    <property type="match status" value="1"/>
</dbReference>